<feature type="active site" description="Proton acceptor" evidence="3">
    <location>
        <position position="200"/>
    </location>
</feature>
<evidence type="ECO:0000256" key="1">
    <source>
        <dbReference type="ARBA" id="ARBA00010219"/>
    </source>
</evidence>
<dbReference type="InterPro" id="IPR001653">
    <property type="entry name" value="DAP_epimerase_DapF"/>
</dbReference>
<dbReference type="SUPFAM" id="SSF54506">
    <property type="entry name" value="Diaminopimelate epimerase-like"/>
    <property type="match status" value="2"/>
</dbReference>
<comment type="subcellular location">
    <subcellularLocation>
        <location evidence="3">Cytoplasm</location>
    </subcellularLocation>
</comment>
<feature type="site" description="Could be important to modulate the pK values of the two catalytic cysteine residues" evidence="3">
    <location>
        <position position="138"/>
    </location>
</feature>
<evidence type="ECO:0000256" key="2">
    <source>
        <dbReference type="ARBA" id="ARBA00023235"/>
    </source>
</evidence>
<dbReference type="Proteomes" id="UP000486602">
    <property type="component" value="Unassembled WGS sequence"/>
</dbReference>
<evidence type="ECO:0000313" key="6">
    <source>
        <dbReference type="Proteomes" id="UP000486602"/>
    </source>
</evidence>
<accession>A0A7K3WLR0</accession>
<dbReference type="Pfam" id="PF01678">
    <property type="entry name" value="DAP_epimerase"/>
    <property type="match status" value="2"/>
</dbReference>
<comment type="catalytic activity">
    <reaction evidence="3">
        <text>(2S,6S)-2,6-diaminopimelate = meso-2,6-diaminopimelate</text>
        <dbReference type="Rhea" id="RHEA:15393"/>
        <dbReference type="ChEBI" id="CHEBI:57609"/>
        <dbReference type="ChEBI" id="CHEBI:57791"/>
        <dbReference type="EC" id="5.1.1.7"/>
    </reaction>
</comment>
<comment type="similarity">
    <text evidence="1 3">Belongs to the diaminopimelate epimerase family.</text>
</comment>
<dbReference type="UniPathway" id="UPA00034">
    <property type="reaction ID" value="UER00025"/>
</dbReference>
<evidence type="ECO:0000256" key="4">
    <source>
        <dbReference type="NCBIfam" id="TIGR00652"/>
    </source>
</evidence>
<feature type="binding site" evidence="3">
    <location>
        <position position="13"/>
    </location>
    <ligand>
        <name>substrate</name>
    </ligand>
</feature>
<gene>
    <name evidence="3" type="primary">dapF</name>
    <name evidence="5" type="ORF">G3O08_03575</name>
</gene>
<feature type="site" description="Could be important to modulate the pK values of the two catalytic cysteine residues" evidence="3">
    <location>
        <position position="190"/>
    </location>
</feature>
<feature type="active site" description="Proton donor" evidence="3">
    <location>
        <position position="73"/>
    </location>
</feature>
<dbReference type="AlphaFoldDB" id="A0A7K3WLR0"/>
<protein>
    <recommendedName>
        <fullName evidence="3 4">Diaminopimelate epimerase</fullName>
        <shortName evidence="3">DAP epimerase</shortName>
        <ecNumber evidence="3 4">5.1.1.7</ecNumber>
    </recommendedName>
    <alternativeName>
        <fullName evidence="3">PLP-independent amino acid racemase</fullName>
    </alternativeName>
</protein>
<dbReference type="PANTHER" id="PTHR31689:SF0">
    <property type="entry name" value="DIAMINOPIMELATE EPIMERASE"/>
    <property type="match status" value="1"/>
</dbReference>
<comment type="pathway">
    <text evidence="3">Amino-acid biosynthesis; L-lysine biosynthesis via DAP pathway; DL-2,6-diaminopimelate from LL-2,6-diaminopimelate: step 1/1.</text>
</comment>
<dbReference type="RefSeq" id="WP_163283306.1">
    <property type="nucleotide sequence ID" value="NZ_JAAGVY010000003.1"/>
</dbReference>
<keyword evidence="2 3" id="KW-0413">Isomerase</keyword>
<reference evidence="5 6" key="1">
    <citation type="submission" date="2020-02" db="EMBL/GenBank/DDBJ databases">
        <title>Out from the shadows clarifying the taxonomy of the family Cryomorphaceae and related taxa by utilizing the GTDB taxonomic framework.</title>
        <authorList>
            <person name="Bowman J.P."/>
        </authorList>
    </citation>
    <scope>NUCLEOTIDE SEQUENCE [LARGE SCALE GENOMIC DNA]</scope>
    <source>
        <strain evidence="5 6">QSSC 1-22</strain>
    </source>
</reference>
<dbReference type="HAMAP" id="MF_00197">
    <property type="entry name" value="DAP_epimerase"/>
    <property type="match status" value="1"/>
</dbReference>
<comment type="function">
    <text evidence="3">Catalyzes the stereoinversion of LL-2,6-diaminopimelate (L,L-DAP) to meso-diaminopimelate (meso-DAP), a precursor of L-lysine and an essential component of the bacterial peptidoglycan.</text>
</comment>
<keyword evidence="3" id="KW-0963">Cytoplasm</keyword>
<feature type="binding site" evidence="3">
    <location>
        <position position="171"/>
    </location>
    <ligand>
        <name>substrate</name>
    </ligand>
</feature>
<evidence type="ECO:0000313" key="5">
    <source>
        <dbReference type="EMBL" id="NEN22583.1"/>
    </source>
</evidence>
<feature type="binding site" evidence="3">
    <location>
        <begin position="201"/>
        <end position="202"/>
    </location>
    <ligand>
        <name>substrate</name>
    </ligand>
</feature>
<feature type="binding site" evidence="3">
    <location>
        <position position="65"/>
    </location>
    <ligand>
        <name>substrate</name>
    </ligand>
</feature>
<keyword evidence="3" id="KW-0457">Lysine biosynthesis</keyword>
<evidence type="ECO:0000256" key="3">
    <source>
        <dbReference type="HAMAP-Rule" id="MF_00197"/>
    </source>
</evidence>
<dbReference type="NCBIfam" id="TIGR00652">
    <property type="entry name" value="DapF"/>
    <property type="match status" value="1"/>
</dbReference>
<dbReference type="EC" id="5.1.1.7" evidence="3 4"/>
<organism evidence="5 6">
    <name type="scientific">Cryomorpha ignava</name>
    <dbReference type="NCBI Taxonomy" id="101383"/>
    <lineage>
        <taxon>Bacteria</taxon>
        <taxon>Pseudomonadati</taxon>
        <taxon>Bacteroidota</taxon>
        <taxon>Flavobacteriia</taxon>
        <taxon>Flavobacteriales</taxon>
        <taxon>Cryomorphaceae</taxon>
        <taxon>Cryomorpha</taxon>
    </lineage>
</organism>
<keyword evidence="3" id="KW-0028">Amino-acid biosynthesis</keyword>
<dbReference type="PANTHER" id="PTHR31689">
    <property type="entry name" value="DIAMINOPIMELATE EPIMERASE, CHLOROPLASTIC"/>
    <property type="match status" value="1"/>
</dbReference>
<dbReference type="Gene3D" id="3.10.310.10">
    <property type="entry name" value="Diaminopimelate Epimerase, Chain A, domain 1"/>
    <property type="match status" value="2"/>
</dbReference>
<comment type="subunit">
    <text evidence="3">Homodimer.</text>
</comment>
<keyword evidence="6" id="KW-1185">Reference proteome</keyword>
<dbReference type="EMBL" id="JAAGVY010000003">
    <property type="protein sequence ID" value="NEN22583.1"/>
    <property type="molecule type" value="Genomic_DNA"/>
</dbReference>
<dbReference type="GO" id="GO:0005829">
    <property type="term" value="C:cytosol"/>
    <property type="evidence" value="ECO:0007669"/>
    <property type="project" value="TreeGrafter"/>
</dbReference>
<name>A0A7K3WLR0_9FLAO</name>
<feature type="binding site" evidence="3">
    <location>
        <begin position="74"/>
        <end position="75"/>
    </location>
    <ligand>
        <name>substrate</name>
    </ligand>
</feature>
<comment type="caution">
    <text evidence="3">Lacks conserved residue(s) required for the propagation of feature annotation.</text>
</comment>
<dbReference type="GO" id="GO:0009089">
    <property type="term" value="P:lysine biosynthetic process via diaminopimelate"/>
    <property type="evidence" value="ECO:0007669"/>
    <property type="project" value="UniProtKB-UniRule"/>
</dbReference>
<feature type="binding site" evidence="3">
    <location>
        <begin position="190"/>
        <end position="191"/>
    </location>
    <ligand>
        <name>substrate</name>
    </ligand>
</feature>
<proteinExistence type="inferred from homology"/>
<sequence>MKINFEKYQGTGNDFVLIDDRNEEFPENDIKLIKHICSAKFGVGSDGLMLIRNSADADFEMIFFNPDGSKSLCGNGSRCAVHYAHKSGFASTSGTFITTDGVHKFKVLSHDLIAIEMRDVHNPEKHSGHWFIDTGSPHLIIRVPNADKVDVLNEGRKWRNEAVFIPIGGTNVNFVSVILDSGSFRVRTYERGVENETLSCGTGVTAVGLAMNLEEKAENRAEIETKGGNLTVQFQRDGAHFRNIWLEGPAKFVFSGQIDA</sequence>
<dbReference type="GO" id="GO:0008837">
    <property type="term" value="F:diaminopimelate epimerase activity"/>
    <property type="evidence" value="ECO:0007669"/>
    <property type="project" value="UniProtKB-UniRule"/>
</dbReference>
<comment type="caution">
    <text evidence="5">The sequence shown here is derived from an EMBL/GenBank/DDBJ whole genome shotgun (WGS) entry which is preliminary data.</text>
</comment>